<dbReference type="OrthoDB" id="7356072at2"/>
<keyword evidence="3" id="KW-1185">Reference proteome</keyword>
<evidence type="ECO:0000313" key="2">
    <source>
        <dbReference type="EMBL" id="TDR30187.1"/>
    </source>
</evidence>
<dbReference type="InterPro" id="IPR009305">
    <property type="entry name" value="Mpo1-like"/>
</dbReference>
<protein>
    <recommendedName>
        <fullName evidence="4">DUF962 domain-containing protein</fullName>
    </recommendedName>
</protein>
<dbReference type="EMBL" id="SNZE01000025">
    <property type="protein sequence ID" value="TDR30187.1"/>
    <property type="molecule type" value="Genomic_DNA"/>
</dbReference>
<dbReference type="AlphaFoldDB" id="A0A4R6Y6Y1"/>
<dbReference type="PANTHER" id="PTHR34205">
    <property type="entry name" value="TRANSMEMBRANE PROTEIN"/>
    <property type="match status" value="1"/>
</dbReference>
<dbReference type="Pfam" id="PF06127">
    <property type="entry name" value="Mpo1-like"/>
    <property type="match status" value="1"/>
</dbReference>
<comment type="caution">
    <text evidence="2">The sequence shown here is derived from an EMBL/GenBank/DDBJ whole genome shotgun (WGS) entry which is preliminary data.</text>
</comment>
<evidence type="ECO:0000256" key="1">
    <source>
        <dbReference type="SAM" id="Phobius"/>
    </source>
</evidence>
<accession>A0A4R6Y6Y1</accession>
<feature type="transmembrane region" description="Helical" evidence="1">
    <location>
        <begin position="52"/>
        <end position="71"/>
    </location>
</feature>
<dbReference type="PANTHER" id="PTHR34205:SF2">
    <property type="entry name" value="DUF962 DOMAIN-CONTAINING PROTEIN"/>
    <property type="match status" value="1"/>
</dbReference>
<evidence type="ECO:0008006" key="4">
    <source>
        <dbReference type="Google" id="ProtNLM"/>
    </source>
</evidence>
<organism evidence="2 3">
    <name type="scientific">Hydromonas duriensis</name>
    <dbReference type="NCBI Taxonomy" id="1527608"/>
    <lineage>
        <taxon>Bacteria</taxon>
        <taxon>Pseudomonadati</taxon>
        <taxon>Pseudomonadota</taxon>
        <taxon>Betaproteobacteria</taxon>
        <taxon>Burkholderiales</taxon>
        <taxon>Burkholderiaceae</taxon>
        <taxon>Hydromonas</taxon>
    </lineage>
</organism>
<dbReference type="Proteomes" id="UP000294480">
    <property type="component" value="Unassembled WGS sequence"/>
</dbReference>
<keyword evidence="1" id="KW-0472">Membrane</keyword>
<dbReference type="RefSeq" id="WP_133621329.1">
    <property type="nucleotide sequence ID" value="NZ_SNZE01000025.1"/>
</dbReference>
<feature type="transmembrane region" description="Helical" evidence="1">
    <location>
        <begin position="29"/>
        <end position="46"/>
    </location>
</feature>
<proteinExistence type="predicted"/>
<keyword evidence="1" id="KW-1133">Transmembrane helix</keyword>
<gene>
    <name evidence="2" type="ORF">DFR44_12511</name>
</gene>
<keyword evidence="1" id="KW-0812">Transmembrane</keyword>
<reference evidence="2 3" key="1">
    <citation type="submission" date="2019-03" db="EMBL/GenBank/DDBJ databases">
        <title>Genomic Encyclopedia of Type Strains, Phase IV (KMG-IV): sequencing the most valuable type-strain genomes for metagenomic binning, comparative biology and taxonomic classification.</title>
        <authorList>
            <person name="Goeker M."/>
        </authorList>
    </citation>
    <scope>NUCLEOTIDE SEQUENCE [LARGE SCALE GENOMIC DNA]</scope>
    <source>
        <strain evidence="2 3">DSM 102852</strain>
    </source>
</reference>
<sequence length="103" mass="12149">MTTEQRFDSFASFYPFYLGEHRNSISRRLHFIGTSIAVLLLLRALFTGEWLLLPIALGQGYAFAWVGHFFFEHNKPATFKFPLYSFMGDWRMWSDMLRGKVPF</sequence>
<name>A0A4R6Y6Y1_9BURK</name>
<evidence type="ECO:0000313" key="3">
    <source>
        <dbReference type="Proteomes" id="UP000294480"/>
    </source>
</evidence>